<sequence length="138" mass="16300">MISKDLLQPNRSLRLLLIITSLLGLGIIFIGQHFDYSSFFFSGLSSKWSFIFNRSIRFLLNDNLMLLLIYALFYDRKYVKFGLAVELFGFFFLLIPYFILRYGFTINSMYISFIHRLIINPTLMLLLIPAIYIQKSKK</sequence>
<feature type="transmembrane region" description="Helical" evidence="1">
    <location>
        <begin position="54"/>
        <end position="74"/>
    </location>
</feature>
<feature type="transmembrane region" description="Helical" evidence="1">
    <location>
        <begin position="81"/>
        <end position="104"/>
    </location>
</feature>
<feature type="transmembrane region" description="Helical" evidence="1">
    <location>
        <begin position="110"/>
        <end position="133"/>
    </location>
</feature>
<evidence type="ECO:0000313" key="3">
    <source>
        <dbReference type="Proteomes" id="UP000240608"/>
    </source>
</evidence>
<comment type="caution">
    <text evidence="2">The sequence shown here is derived from an EMBL/GenBank/DDBJ whole genome shotgun (WGS) entry which is preliminary data.</text>
</comment>
<proteinExistence type="predicted"/>
<gene>
    <name evidence="2" type="ORF">C9994_09710</name>
</gene>
<dbReference type="InterPro" id="IPR026414">
    <property type="entry name" value="ExosoTase_F-assoc_memb"/>
</dbReference>
<evidence type="ECO:0000313" key="2">
    <source>
        <dbReference type="EMBL" id="PTB95907.1"/>
    </source>
</evidence>
<protein>
    <submittedName>
        <fullName evidence="2">Exosortase F system-associated protein</fullName>
    </submittedName>
</protein>
<keyword evidence="1" id="KW-0472">Membrane</keyword>
<dbReference type="NCBIfam" id="TIGR04127">
    <property type="entry name" value="flavo_near_exo"/>
    <property type="match status" value="1"/>
</dbReference>
<evidence type="ECO:0000256" key="1">
    <source>
        <dbReference type="SAM" id="Phobius"/>
    </source>
</evidence>
<feature type="transmembrane region" description="Helical" evidence="1">
    <location>
        <begin position="12"/>
        <end position="34"/>
    </location>
</feature>
<organism evidence="2 3">
    <name type="scientific">Marivirga lumbricoides</name>
    <dbReference type="NCBI Taxonomy" id="1046115"/>
    <lineage>
        <taxon>Bacteria</taxon>
        <taxon>Pseudomonadati</taxon>
        <taxon>Bacteroidota</taxon>
        <taxon>Cytophagia</taxon>
        <taxon>Cytophagales</taxon>
        <taxon>Marivirgaceae</taxon>
        <taxon>Marivirga</taxon>
    </lineage>
</organism>
<keyword evidence="1" id="KW-0812">Transmembrane</keyword>
<accession>A0A2T4DQ31</accession>
<name>A0A2T4DQ31_9BACT</name>
<reference evidence="2 3" key="1">
    <citation type="submission" date="2018-03" db="EMBL/GenBank/DDBJ databases">
        <title>Cross-interface Injection: A General Nanoliter Liquid Handling Method Applied to Single Cells Genome Amplification Automated Nanoliter Liquid Handling Applied to Single Cell Multiple Displacement Amplification.</title>
        <authorList>
            <person name="Yun J."/>
            <person name="Xu P."/>
            <person name="Xu J."/>
            <person name="Dai X."/>
            <person name="Wang Y."/>
            <person name="Zheng X."/>
            <person name="Cao C."/>
            <person name="Yi Q."/>
            <person name="Zhu Y."/>
            <person name="Wang L."/>
            <person name="Dong Z."/>
            <person name="Huang Y."/>
            <person name="Huang L."/>
            <person name="Du W."/>
        </authorList>
    </citation>
    <scope>NUCLEOTIDE SEQUENCE [LARGE SCALE GENOMIC DNA]</scope>
    <source>
        <strain evidence="2 3">Z-D1-2</strain>
    </source>
</reference>
<dbReference type="Proteomes" id="UP000240608">
    <property type="component" value="Unassembled WGS sequence"/>
</dbReference>
<keyword evidence="1" id="KW-1133">Transmembrane helix</keyword>
<dbReference type="EMBL" id="PYVU01000078">
    <property type="protein sequence ID" value="PTB95907.1"/>
    <property type="molecule type" value="Genomic_DNA"/>
</dbReference>
<dbReference type="AlphaFoldDB" id="A0A2T4DQ31"/>